<name>A0A655BSW1_SALET</name>
<dbReference type="Proteomes" id="UP000041314">
    <property type="component" value="Unassembled WGS sequence"/>
</dbReference>
<dbReference type="EMBL" id="CQPA01000004">
    <property type="protein sequence ID" value="CNT75299.1"/>
    <property type="molecule type" value="Genomic_DNA"/>
</dbReference>
<proteinExistence type="predicted"/>
<organism evidence="1 2">
    <name type="scientific">Salmonella enterica subsp. enterica serovar Bovismorbificans</name>
    <dbReference type="NCBI Taxonomy" id="58097"/>
    <lineage>
        <taxon>Bacteria</taxon>
        <taxon>Pseudomonadati</taxon>
        <taxon>Pseudomonadota</taxon>
        <taxon>Gammaproteobacteria</taxon>
        <taxon>Enterobacterales</taxon>
        <taxon>Enterobacteriaceae</taxon>
        <taxon>Salmonella</taxon>
    </lineage>
</organism>
<evidence type="ECO:0000313" key="2">
    <source>
        <dbReference type="Proteomes" id="UP000041314"/>
    </source>
</evidence>
<accession>A0A655BSW1</accession>
<protein>
    <submittedName>
        <fullName evidence="1">Uncharacterized protein</fullName>
    </submittedName>
</protein>
<evidence type="ECO:0000313" key="1">
    <source>
        <dbReference type="EMBL" id="CNT75299.1"/>
    </source>
</evidence>
<sequence length="42" mass="4767">MIGLQDFFAVRQMGVVRVIRPELFSQSAPVLQMGFVHLPDVH</sequence>
<dbReference type="AlphaFoldDB" id="A0A655BSW1"/>
<reference evidence="1 2" key="1">
    <citation type="submission" date="2015-03" db="EMBL/GenBank/DDBJ databases">
        <authorList>
            <consortium name="Pathogen Informatics"/>
        </authorList>
    </citation>
    <scope>NUCLEOTIDE SEQUENCE [LARGE SCALE GENOMIC DNA]</scope>
    <source>
        <strain evidence="1 2">A1104</strain>
    </source>
</reference>
<gene>
    <name evidence="1" type="ORF">ERS008198_00926</name>
</gene>